<dbReference type="EMBL" id="CP045851">
    <property type="protein sequence ID" value="QGG95263.1"/>
    <property type="molecule type" value="Genomic_DNA"/>
</dbReference>
<reference evidence="12 13" key="1">
    <citation type="submission" date="2019-11" db="EMBL/GenBank/DDBJ databases">
        <authorList>
            <person name="He Y."/>
        </authorList>
    </citation>
    <scope>NUCLEOTIDE SEQUENCE [LARGE SCALE GENOMIC DNA]</scope>
    <source>
        <strain evidence="12 13">SCSIO 58843</strain>
    </source>
</reference>
<dbReference type="GO" id="GO:0004400">
    <property type="term" value="F:histidinol-phosphate transaminase activity"/>
    <property type="evidence" value="ECO:0007669"/>
    <property type="project" value="UniProtKB-EC"/>
</dbReference>
<keyword evidence="5" id="KW-0028">Amino-acid biosynthesis</keyword>
<evidence type="ECO:0000256" key="6">
    <source>
        <dbReference type="ARBA" id="ARBA00022679"/>
    </source>
</evidence>
<dbReference type="PANTHER" id="PTHR43643:SF6">
    <property type="entry name" value="HISTIDINOL-PHOSPHATE AMINOTRANSFERASE"/>
    <property type="match status" value="1"/>
</dbReference>
<evidence type="ECO:0000256" key="3">
    <source>
        <dbReference type="ARBA" id="ARBA00012748"/>
    </source>
</evidence>
<organism evidence="12 13">
    <name type="scientific">Actinomarinicola tropica</name>
    <dbReference type="NCBI Taxonomy" id="2789776"/>
    <lineage>
        <taxon>Bacteria</taxon>
        <taxon>Bacillati</taxon>
        <taxon>Actinomycetota</taxon>
        <taxon>Acidimicrobiia</taxon>
        <taxon>Acidimicrobiales</taxon>
        <taxon>Iamiaceae</taxon>
        <taxon>Actinomarinicola</taxon>
    </lineage>
</organism>
<keyword evidence="8" id="KW-0368">Histidine biosynthesis</keyword>
<dbReference type="Gene3D" id="3.40.640.10">
    <property type="entry name" value="Type I PLP-dependent aspartate aminotransferase-like (Major domain)"/>
    <property type="match status" value="2"/>
</dbReference>
<name>A0A5Q2RHK9_9ACTN</name>
<gene>
    <name evidence="12" type="ORF">GH723_09245</name>
</gene>
<dbReference type="GO" id="GO:0030170">
    <property type="term" value="F:pyridoxal phosphate binding"/>
    <property type="evidence" value="ECO:0007669"/>
    <property type="project" value="InterPro"/>
</dbReference>
<protein>
    <recommendedName>
        <fullName evidence="3">histidinol-phosphate transaminase</fullName>
        <ecNumber evidence="3">2.6.1.9</ecNumber>
    </recommendedName>
</protein>
<dbReference type="PANTHER" id="PTHR43643">
    <property type="entry name" value="HISTIDINOL-PHOSPHATE AMINOTRANSFERASE 2"/>
    <property type="match status" value="1"/>
</dbReference>
<comment type="catalytic activity">
    <reaction evidence="9">
        <text>L-histidinol phosphate + 2-oxoglutarate = 3-(imidazol-4-yl)-2-oxopropyl phosphate + L-glutamate</text>
        <dbReference type="Rhea" id="RHEA:23744"/>
        <dbReference type="ChEBI" id="CHEBI:16810"/>
        <dbReference type="ChEBI" id="CHEBI:29985"/>
        <dbReference type="ChEBI" id="CHEBI:57766"/>
        <dbReference type="ChEBI" id="CHEBI:57980"/>
        <dbReference type="EC" id="2.6.1.9"/>
    </reaction>
</comment>
<evidence type="ECO:0000313" key="13">
    <source>
        <dbReference type="Proteomes" id="UP000334019"/>
    </source>
</evidence>
<comment type="pathway">
    <text evidence="1">Amino-acid biosynthesis; L-histidine biosynthesis; L-histidine from 5-phospho-alpha-D-ribose 1-diphosphate: step 7/9.</text>
</comment>
<dbReference type="Proteomes" id="UP000334019">
    <property type="component" value="Chromosome"/>
</dbReference>
<dbReference type="EC" id="2.6.1.9" evidence="3"/>
<dbReference type="InterPro" id="IPR004839">
    <property type="entry name" value="Aminotransferase_I/II_large"/>
</dbReference>
<evidence type="ECO:0000256" key="2">
    <source>
        <dbReference type="ARBA" id="ARBA00007970"/>
    </source>
</evidence>
<keyword evidence="6 12" id="KW-0808">Transferase</keyword>
<dbReference type="RefSeq" id="WP_153759371.1">
    <property type="nucleotide sequence ID" value="NZ_CP045851.1"/>
</dbReference>
<accession>A0A5Q2RHK9</accession>
<evidence type="ECO:0000256" key="4">
    <source>
        <dbReference type="ARBA" id="ARBA00022576"/>
    </source>
</evidence>
<dbReference type="InterPro" id="IPR050106">
    <property type="entry name" value="HistidinolP_aminotransfase"/>
</dbReference>
<evidence type="ECO:0000256" key="8">
    <source>
        <dbReference type="ARBA" id="ARBA00023102"/>
    </source>
</evidence>
<dbReference type="InterPro" id="IPR015421">
    <property type="entry name" value="PyrdxlP-dep_Trfase_major"/>
</dbReference>
<evidence type="ECO:0000256" key="9">
    <source>
        <dbReference type="ARBA" id="ARBA00047481"/>
    </source>
</evidence>
<sequence>MIGDVPAAGPHGGDGAAIARWLGVPVEQVLDLSASLNPVAPDVEALVVRHAAAARRYGDVAPAEERLAARLGVDPDLLVLTAGASQAIALVAWARPDGHVVEPEFSGYRRHLRSVDPGSPRWRSNPHSPSGRLARPDDLASVWDEAYWPLATGTWTRGDHRNGAVVIGSLTKLLACPGLRLGYVLAPDVSTAEQLRALRPEWAVGALALEVADDALDALDLADTARRVAAARTALATAVAAHGWDVDAADAPWILVRGAAGLRATLARRAVVVRDCTSFGWPDTVRIGIPGPADLDRFLSALPPREDP</sequence>
<keyword evidence="7" id="KW-0663">Pyridoxal phosphate</keyword>
<feature type="region of interest" description="Disordered" evidence="10">
    <location>
        <begin position="115"/>
        <end position="134"/>
    </location>
</feature>
<evidence type="ECO:0000256" key="5">
    <source>
        <dbReference type="ARBA" id="ARBA00022605"/>
    </source>
</evidence>
<keyword evidence="4 12" id="KW-0032">Aminotransferase</keyword>
<proteinExistence type="inferred from homology"/>
<feature type="domain" description="Aminotransferase class I/classII large" evidence="11">
    <location>
        <begin position="125"/>
        <end position="302"/>
    </location>
</feature>
<dbReference type="AlphaFoldDB" id="A0A5Q2RHK9"/>
<evidence type="ECO:0000259" key="11">
    <source>
        <dbReference type="Pfam" id="PF00155"/>
    </source>
</evidence>
<evidence type="ECO:0000313" key="12">
    <source>
        <dbReference type="EMBL" id="QGG95263.1"/>
    </source>
</evidence>
<dbReference type="Gene3D" id="3.90.1150.10">
    <property type="entry name" value="Aspartate Aminotransferase, domain 1"/>
    <property type="match status" value="2"/>
</dbReference>
<evidence type="ECO:0000256" key="10">
    <source>
        <dbReference type="SAM" id="MobiDB-lite"/>
    </source>
</evidence>
<evidence type="ECO:0000256" key="1">
    <source>
        <dbReference type="ARBA" id="ARBA00005011"/>
    </source>
</evidence>
<evidence type="ECO:0000256" key="7">
    <source>
        <dbReference type="ARBA" id="ARBA00022898"/>
    </source>
</evidence>
<dbReference type="SUPFAM" id="SSF53383">
    <property type="entry name" value="PLP-dependent transferases"/>
    <property type="match status" value="1"/>
</dbReference>
<keyword evidence="13" id="KW-1185">Reference proteome</keyword>
<dbReference type="InterPro" id="IPR015422">
    <property type="entry name" value="PyrdxlP-dep_Trfase_small"/>
</dbReference>
<dbReference type="InterPro" id="IPR015424">
    <property type="entry name" value="PyrdxlP-dep_Trfase"/>
</dbReference>
<comment type="similarity">
    <text evidence="2">Belongs to the class-II pyridoxal-phosphate-dependent aminotransferase family. Histidinol-phosphate aminotransferase subfamily.</text>
</comment>
<dbReference type="Pfam" id="PF00155">
    <property type="entry name" value="Aminotran_1_2"/>
    <property type="match status" value="1"/>
</dbReference>
<dbReference type="KEGG" id="atq:GH723_09245"/>
<dbReference type="GO" id="GO:0000105">
    <property type="term" value="P:L-histidine biosynthetic process"/>
    <property type="evidence" value="ECO:0007669"/>
    <property type="project" value="UniProtKB-KW"/>
</dbReference>